<keyword evidence="3" id="KW-1185">Reference proteome</keyword>
<proteinExistence type="predicted"/>
<gene>
    <name evidence="2" type="ORF">NA56DRAFT_685440</name>
</gene>
<dbReference type="AlphaFoldDB" id="A0A2J6QJC2"/>
<feature type="region of interest" description="Disordered" evidence="1">
    <location>
        <begin position="116"/>
        <end position="156"/>
    </location>
</feature>
<protein>
    <submittedName>
        <fullName evidence="2">Uncharacterized protein</fullName>
    </submittedName>
</protein>
<dbReference type="Proteomes" id="UP000235672">
    <property type="component" value="Unassembled WGS sequence"/>
</dbReference>
<evidence type="ECO:0000313" key="3">
    <source>
        <dbReference type="Proteomes" id="UP000235672"/>
    </source>
</evidence>
<organism evidence="2 3">
    <name type="scientific">Hyaloscypha hepaticicola</name>
    <dbReference type="NCBI Taxonomy" id="2082293"/>
    <lineage>
        <taxon>Eukaryota</taxon>
        <taxon>Fungi</taxon>
        <taxon>Dikarya</taxon>
        <taxon>Ascomycota</taxon>
        <taxon>Pezizomycotina</taxon>
        <taxon>Leotiomycetes</taxon>
        <taxon>Helotiales</taxon>
        <taxon>Hyaloscyphaceae</taxon>
        <taxon>Hyaloscypha</taxon>
    </lineage>
</organism>
<feature type="compositionally biased region" description="Basic and acidic residues" evidence="1">
    <location>
        <begin position="211"/>
        <end position="227"/>
    </location>
</feature>
<evidence type="ECO:0000313" key="2">
    <source>
        <dbReference type="EMBL" id="PMD26365.1"/>
    </source>
</evidence>
<dbReference type="EMBL" id="KZ613468">
    <property type="protein sequence ID" value="PMD26365.1"/>
    <property type="molecule type" value="Genomic_DNA"/>
</dbReference>
<feature type="compositionally biased region" description="Basic residues" evidence="1">
    <location>
        <begin position="126"/>
        <end position="144"/>
    </location>
</feature>
<accession>A0A2J6QJC2</accession>
<evidence type="ECO:0000256" key="1">
    <source>
        <dbReference type="SAM" id="MobiDB-lite"/>
    </source>
</evidence>
<feature type="region of interest" description="Disordered" evidence="1">
    <location>
        <begin position="202"/>
        <end position="227"/>
    </location>
</feature>
<reference evidence="2 3" key="1">
    <citation type="submission" date="2016-05" db="EMBL/GenBank/DDBJ databases">
        <title>A degradative enzymes factory behind the ericoid mycorrhizal symbiosis.</title>
        <authorList>
            <consortium name="DOE Joint Genome Institute"/>
            <person name="Martino E."/>
            <person name="Morin E."/>
            <person name="Grelet G."/>
            <person name="Kuo A."/>
            <person name="Kohler A."/>
            <person name="Daghino S."/>
            <person name="Barry K."/>
            <person name="Choi C."/>
            <person name="Cichocki N."/>
            <person name="Clum A."/>
            <person name="Copeland A."/>
            <person name="Hainaut M."/>
            <person name="Haridas S."/>
            <person name="Labutti K."/>
            <person name="Lindquist E."/>
            <person name="Lipzen A."/>
            <person name="Khouja H.-R."/>
            <person name="Murat C."/>
            <person name="Ohm R."/>
            <person name="Olson A."/>
            <person name="Spatafora J."/>
            <person name="Veneault-Fourrey C."/>
            <person name="Henrissat B."/>
            <person name="Grigoriev I."/>
            <person name="Martin F."/>
            <person name="Perotto S."/>
        </authorList>
    </citation>
    <scope>NUCLEOTIDE SEQUENCE [LARGE SCALE GENOMIC DNA]</scope>
    <source>
        <strain evidence="2 3">UAMH 7357</strain>
    </source>
</reference>
<sequence>MAALAPLSMSQTKDDLLKHLNMDAQTYSMMAKETDVVYKWLTSEKSHLKENCKRKPPYDWSDILEKSKDEAMARIAQSGNPHTQWYWNLAVPTSDCKNWIARWFLYHKFRYRDGRNRNPAKSSSSGKHHHSHGHGSSSRHHHKHHSEEQEDQYDQEEKYYPEETMTSDPVPQGDYTGGYSAATTAASNEYTTSYAYPSAQHYAAYDPNPTNKEEEKVYYDPVRDTTR</sequence>
<name>A0A2J6QJC2_9HELO</name>
<dbReference type="OrthoDB" id="4502478at2759"/>